<dbReference type="RefSeq" id="WP_257536530.1">
    <property type="nucleotide sequence ID" value="NZ_CP011940.1"/>
</dbReference>
<feature type="transmembrane region" description="Helical" evidence="1">
    <location>
        <begin position="16"/>
        <end position="40"/>
    </location>
</feature>
<feature type="transmembrane region" description="Helical" evidence="1">
    <location>
        <begin position="52"/>
        <end position="74"/>
    </location>
</feature>
<dbReference type="EMBL" id="JBIEKR010000006">
    <property type="protein sequence ID" value="MFG6273062.1"/>
    <property type="molecule type" value="Genomic_DNA"/>
</dbReference>
<evidence type="ECO:0000256" key="1">
    <source>
        <dbReference type="SAM" id="Phobius"/>
    </source>
</evidence>
<keyword evidence="1" id="KW-0812">Transmembrane</keyword>
<keyword evidence="1" id="KW-0472">Membrane</keyword>
<keyword evidence="3" id="KW-1185">Reference proteome</keyword>
<evidence type="ECO:0000313" key="3">
    <source>
        <dbReference type="Proteomes" id="UP001605989"/>
    </source>
</evidence>
<name>A0ABW7DQE1_9FIRM</name>
<protein>
    <submittedName>
        <fullName evidence="2">Uncharacterized protein</fullName>
    </submittedName>
</protein>
<reference evidence="2 3" key="1">
    <citation type="submission" date="2024-10" db="EMBL/GenBank/DDBJ databases">
        <authorList>
            <person name="Sang B.-I."/>
            <person name="Prabhaharan D."/>
        </authorList>
    </citation>
    <scope>NUCLEOTIDE SEQUENCE [LARGE SCALE GENOMIC DNA]</scope>
    <source>
        <strain evidence="2 3">MH</strain>
    </source>
</reference>
<comment type="caution">
    <text evidence="2">The sequence shown here is derived from an EMBL/GenBank/DDBJ whole genome shotgun (WGS) entry which is preliminary data.</text>
</comment>
<dbReference type="Proteomes" id="UP001605989">
    <property type="component" value="Unassembled WGS sequence"/>
</dbReference>
<evidence type="ECO:0000313" key="2">
    <source>
        <dbReference type="EMBL" id="MFG6273062.1"/>
    </source>
</evidence>
<gene>
    <name evidence="2" type="ORF">ACGTZG_07655</name>
</gene>
<accession>A0ABW7DQE1</accession>
<keyword evidence="1" id="KW-1133">Transmembrane helix</keyword>
<organism evidence="2 3">
    <name type="scientific">Megasphaera hexanoica</name>
    <dbReference type="NCBI Taxonomy" id="1675036"/>
    <lineage>
        <taxon>Bacteria</taxon>
        <taxon>Bacillati</taxon>
        <taxon>Bacillota</taxon>
        <taxon>Negativicutes</taxon>
        <taxon>Veillonellales</taxon>
        <taxon>Veillonellaceae</taxon>
        <taxon>Megasphaera</taxon>
    </lineage>
</organism>
<proteinExistence type="predicted"/>
<sequence length="118" mass="12974">MKNRIIKFGKWAEKNWLSLVIVLGVTMMIFLYFVMISWLIGYWANALYGMHFELSSCLAGIGASITGLGGVIGLGKACWTKYGYDSRYNTPAGTMPKVPETAVKTANTVEKVVSKLKG</sequence>